<organism evidence="1 2">
    <name type="scientific">Bradyrhizobium frederickii</name>
    <dbReference type="NCBI Taxonomy" id="2560054"/>
    <lineage>
        <taxon>Bacteria</taxon>
        <taxon>Pseudomonadati</taxon>
        <taxon>Pseudomonadota</taxon>
        <taxon>Alphaproteobacteria</taxon>
        <taxon>Hyphomicrobiales</taxon>
        <taxon>Nitrobacteraceae</taxon>
        <taxon>Bradyrhizobium</taxon>
    </lineage>
</organism>
<gene>
    <name evidence="1" type="ORF">E4K64_15390</name>
</gene>
<sequence length="86" mass="9189">MARQGRFIMPIQSKALPQGSLLRRAFRRLTAASESGAETAHPLLVITALVLFTLFAIVEIDLHSAQLQAIGLLGHGTGIDPVFLGP</sequence>
<dbReference type="Proteomes" id="UP000297700">
    <property type="component" value="Unassembled WGS sequence"/>
</dbReference>
<accession>A0A4Y9P4S5</accession>
<protein>
    <submittedName>
        <fullName evidence="1">Uncharacterized protein</fullName>
    </submittedName>
</protein>
<dbReference type="AlphaFoldDB" id="A0A4Y9P4S5"/>
<proteinExistence type="predicted"/>
<reference evidence="1 2" key="1">
    <citation type="submission" date="2019-03" db="EMBL/GenBank/DDBJ databases">
        <title>Bradyrhizobium strains diversity.</title>
        <authorList>
            <person name="Urquiaga M.C.O."/>
            <person name="Hungria M."/>
            <person name="Delamuta J.R.M."/>
            <person name="Klepa M.S."/>
        </authorList>
    </citation>
    <scope>NUCLEOTIDE SEQUENCE [LARGE SCALE GENOMIC DNA]</scope>
    <source>
        <strain evidence="1 2">CNPSo 3426</strain>
    </source>
</reference>
<evidence type="ECO:0000313" key="2">
    <source>
        <dbReference type="Proteomes" id="UP000297700"/>
    </source>
</evidence>
<comment type="caution">
    <text evidence="1">The sequence shown here is derived from an EMBL/GenBank/DDBJ whole genome shotgun (WGS) entry which is preliminary data.</text>
</comment>
<dbReference type="EMBL" id="SPQS01000008">
    <property type="protein sequence ID" value="TFV75349.1"/>
    <property type="molecule type" value="Genomic_DNA"/>
</dbReference>
<evidence type="ECO:0000313" key="1">
    <source>
        <dbReference type="EMBL" id="TFV75349.1"/>
    </source>
</evidence>
<name>A0A4Y9P4S5_9BRAD</name>